<reference evidence="3 4" key="1">
    <citation type="submission" date="2015-01" db="EMBL/GenBank/DDBJ databases">
        <title>Draft genome of the acidophilic iron oxidizer Acidithrix ferrooxidans strain Py-F3.</title>
        <authorList>
            <person name="Poehlein A."/>
            <person name="Eisen S."/>
            <person name="Schloemann M."/>
            <person name="Johnson B.D."/>
            <person name="Daniel R."/>
            <person name="Muehling M."/>
        </authorList>
    </citation>
    <scope>NUCLEOTIDE SEQUENCE [LARGE SCALE GENOMIC DNA]</scope>
    <source>
        <strain evidence="3 4">Py-F3</strain>
    </source>
</reference>
<dbReference type="GO" id="GO:0015888">
    <property type="term" value="P:thiamine transport"/>
    <property type="evidence" value="ECO:0007669"/>
    <property type="project" value="TreeGrafter"/>
</dbReference>
<comment type="caution">
    <text evidence="3">The sequence shown here is derived from an EMBL/GenBank/DDBJ whole genome shotgun (WGS) entry which is preliminary data.</text>
</comment>
<evidence type="ECO:0000313" key="3">
    <source>
        <dbReference type="EMBL" id="KJF18706.1"/>
    </source>
</evidence>
<sequence length="382" mass="39346">MNKKVAITLSSTALALVLGACGSTSSSSTATTAASSSTNWATVTSAQAGGGMSALIAAAKKEGSLNVIALPPGWANYGELISSFEKKYGITITSENPNGSSAQELAALKAEKGTSKEPDVVDVGPSFALLGASQGLFSPYKVAEWSQIPSNSKDAAGNWYYDYGGYISIGYNASAFGSNPPTSFASLLQPQYKGAVALDGNPTSAGAAFGAVYAASLANGGSLSNIQPGLNYFKKLAAAGNFVPVQSSPAVIESGQIKVNIDWDYLNAAYAIATKGKVNWKVFVPSNGQYASYYAQAISANAPHPAAARLWEEYLYSAAGQNLYLKGLARPILLPAMQTAGTVNSTYLSLLPTVTGQPQFPTGSQLSAAQALVANQWPSITG</sequence>
<evidence type="ECO:0008006" key="5">
    <source>
        <dbReference type="Google" id="ProtNLM"/>
    </source>
</evidence>
<feature type="chain" id="PRO_5039360940" description="ABC transporter substrate-binding protein" evidence="2">
    <location>
        <begin position="31"/>
        <end position="382"/>
    </location>
</feature>
<dbReference type="PANTHER" id="PTHR30006:SF2">
    <property type="entry name" value="ABC TRANSPORTER SUBSTRATE-BINDING PROTEIN"/>
    <property type="match status" value="1"/>
</dbReference>
<gene>
    <name evidence="3" type="ORF">AXFE_03930</name>
</gene>
<dbReference type="RefSeq" id="WP_052604204.1">
    <property type="nucleotide sequence ID" value="NZ_JXYS01000008.1"/>
</dbReference>
<keyword evidence="1 2" id="KW-0732">Signal</keyword>
<dbReference type="PATRIC" id="fig|1280514.3.peg.547"/>
<dbReference type="SUPFAM" id="SSF53850">
    <property type="entry name" value="Periplasmic binding protein-like II"/>
    <property type="match status" value="1"/>
</dbReference>
<evidence type="ECO:0000313" key="4">
    <source>
        <dbReference type="Proteomes" id="UP000032360"/>
    </source>
</evidence>
<accession>A0A0D8HNJ6</accession>
<feature type="signal peptide" evidence="2">
    <location>
        <begin position="1"/>
        <end position="30"/>
    </location>
</feature>
<dbReference type="GO" id="GO:0030976">
    <property type="term" value="F:thiamine pyrophosphate binding"/>
    <property type="evidence" value="ECO:0007669"/>
    <property type="project" value="TreeGrafter"/>
</dbReference>
<name>A0A0D8HNJ6_9ACTN</name>
<keyword evidence="4" id="KW-1185">Reference proteome</keyword>
<dbReference type="EMBL" id="JXYS01000008">
    <property type="protein sequence ID" value="KJF18706.1"/>
    <property type="molecule type" value="Genomic_DNA"/>
</dbReference>
<evidence type="ECO:0000256" key="1">
    <source>
        <dbReference type="ARBA" id="ARBA00022729"/>
    </source>
</evidence>
<dbReference type="Proteomes" id="UP000032360">
    <property type="component" value="Unassembled WGS sequence"/>
</dbReference>
<dbReference type="PROSITE" id="PS51257">
    <property type="entry name" value="PROKAR_LIPOPROTEIN"/>
    <property type="match status" value="1"/>
</dbReference>
<dbReference type="Gene3D" id="3.40.190.10">
    <property type="entry name" value="Periplasmic binding protein-like II"/>
    <property type="match status" value="2"/>
</dbReference>
<dbReference type="AlphaFoldDB" id="A0A0D8HNJ6"/>
<proteinExistence type="predicted"/>
<organism evidence="3 4">
    <name type="scientific">Acidithrix ferrooxidans</name>
    <dbReference type="NCBI Taxonomy" id="1280514"/>
    <lineage>
        <taxon>Bacteria</taxon>
        <taxon>Bacillati</taxon>
        <taxon>Actinomycetota</taxon>
        <taxon>Acidimicrobiia</taxon>
        <taxon>Acidimicrobiales</taxon>
        <taxon>Acidimicrobiaceae</taxon>
        <taxon>Acidithrix</taxon>
    </lineage>
</organism>
<dbReference type="OrthoDB" id="366726at2"/>
<dbReference type="GO" id="GO:0030975">
    <property type="term" value="F:thiamine binding"/>
    <property type="evidence" value="ECO:0007669"/>
    <property type="project" value="TreeGrafter"/>
</dbReference>
<protein>
    <recommendedName>
        <fullName evidence="5">ABC transporter substrate-binding protein</fullName>
    </recommendedName>
</protein>
<dbReference type="STRING" id="1280514.AXFE_03930"/>
<dbReference type="PANTHER" id="PTHR30006">
    <property type="entry name" value="THIAMINE-BINDING PERIPLASMIC PROTEIN-RELATED"/>
    <property type="match status" value="1"/>
</dbReference>
<dbReference type="GO" id="GO:0030288">
    <property type="term" value="C:outer membrane-bounded periplasmic space"/>
    <property type="evidence" value="ECO:0007669"/>
    <property type="project" value="TreeGrafter"/>
</dbReference>
<evidence type="ECO:0000256" key="2">
    <source>
        <dbReference type="SAM" id="SignalP"/>
    </source>
</evidence>
<dbReference type="Pfam" id="PF13343">
    <property type="entry name" value="SBP_bac_6"/>
    <property type="match status" value="1"/>
</dbReference>